<dbReference type="AlphaFoldDB" id="A0A2M7XC94"/>
<feature type="transmembrane region" description="Helical" evidence="1">
    <location>
        <begin position="180"/>
        <end position="199"/>
    </location>
</feature>
<keyword evidence="1" id="KW-0472">Membrane</keyword>
<feature type="transmembrane region" description="Helical" evidence="1">
    <location>
        <begin position="58"/>
        <end position="76"/>
    </location>
</feature>
<keyword evidence="1" id="KW-1133">Transmembrane helix</keyword>
<evidence type="ECO:0000313" key="3">
    <source>
        <dbReference type="Proteomes" id="UP000229385"/>
    </source>
</evidence>
<dbReference type="Proteomes" id="UP000229385">
    <property type="component" value="Unassembled WGS sequence"/>
</dbReference>
<feature type="transmembrane region" description="Helical" evidence="1">
    <location>
        <begin position="236"/>
        <end position="253"/>
    </location>
</feature>
<name>A0A2M7XC94_9BACT</name>
<gene>
    <name evidence="2" type="ORF">CO174_02960</name>
</gene>
<feature type="transmembrane region" description="Helical" evidence="1">
    <location>
        <begin position="82"/>
        <end position="104"/>
    </location>
</feature>
<comment type="caution">
    <text evidence="2">The sequence shown here is derived from an EMBL/GenBank/DDBJ whole genome shotgun (WGS) entry which is preliminary data.</text>
</comment>
<evidence type="ECO:0000256" key="1">
    <source>
        <dbReference type="SAM" id="Phobius"/>
    </source>
</evidence>
<feature type="transmembrane region" description="Helical" evidence="1">
    <location>
        <begin position="124"/>
        <end position="143"/>
    </location>
</feature>
<feature type="transmembrane region" description="Helical" evidence="1">
    <location>
        <begin position="205"/>
        <end position="224"/>
    </location>
</feature>
<protein>
    <submittedName>
        <fullName evidence="2">Uncharacterized protein</fullName>
    </submittedName>
</protein>
<dbReference type="EMBL" id="PFWU01000035">
    <property type="protein sequence ID" value="PJA45484.1"/>
    <property type="molecule type" value="Genomic_DNA"/>
</dbReference>
<keyword evidence="1" id="KW-0812">Transmembrane</keyword>
<feature type="transmembrane region" description="Helical" evidence="1">
    <location>
        <begin position="149"/>
        <end position="168"/>
    </location>
</feature>
<proteinExistence type="predicted"/>
<accession>A0A2M7XC94</accession>
<sequence>MLVLYRLTSVVVVLVVGVAYVSLLFTSFLPVVLMVGSVLIVTFLLARLLGWNVRTFEFWHLLSTPVLLLISGYGLFFFLEQFYAKSILGIVLLVLLALFSEHIFSYIHLPAIYQPFSIEHLGQLMNILTLFFLSVAGFGLRLFLQVPLWILGVAFFVLSLLVIYGTLWASKVEDQRARPYALVGALLITELFIAIAFLPSGLYTSAAFMALTSYVFLGLTRANALYRLTGTLLRRYVFIFILLTATIIFTAQWL</sequence>
<evidence type="ECO:0000313" key="2">
    <source>
        <dbReference type="EMBL" id="PJA45484.1"/>
    </source>
</evidence>
<feature type="transmembrane region" description="Helical" evidence="1">
    <location>
        <begin position="31"/>
        <end position="51"/>
    </location>
</feature>
<feature type="transmembrane region" description="Helical" evidence="1">
    <location>
        <begin position="7"/>
        <end position="25"/>
    </location>
</feature>
<reference evidence="3" key="1">
    <citation type="submission" date="2017-09" db="EMBL/GenBank/DDBJ databases">
        <title>Depth-based differentiation of microbial function through sediment-hosted aquifers and enrichment of novel symbionts in the deep terrestrial subsurface.</title>
        <authorList>
            <person name="Probst A.J."/>
            <person name="Ladd B."/>
            <person name="Jarett J.K."/>
            <person name="Geller-Mcgrath D.E."/>
            <person name="Sieber C.M.K."/>
            <person name="Emerson J.B."/>
            <person name="Anantharaman K."/>
            <person name="Thomas B.C."/>
            <person name="Malmstrom R."/>
            <person name="Stieglmeier M."/>
            <person name="Klingl A."/>
            <person name="Woyke T."/>
            <person name="Ryan C.M."/>
            <person name="Banfield J.F."/>
        </authorList>
    </citation>
    <scope>NUCLEOTIDE SEQUENCE [LARGE SCALE GENOMIC DNA]</scope>
</reference>
<organism evidence="2 3">
    <name type="scientific">Candidatus Uhrbacteria bacterium CG_4_9_14_3_um_filter_50_9</name>
    <dbReference type="NCBI Taxonomy" id="1975035"/>
    <lineage>
        <taxon>Bacteria</taxon>
        <taxon>Candidatus Uhriibacteriota</taxon>
    </lineage>
</organism>